<protein>
    <recommendedName>
        <fullName evidence="3">Phage protein</fullName>
    </recommendedName>
</protein>
<gene>
    <name evidence="1" type="ORF">TEMA_09420</name>
</gene>
<evidence type="ECO:0000313" key="1">
    <source>
        <dbReference type="EMBL" id="WMT80621.1"/>
    </source>
</evidence>
<reference evidence="1 2" key="1">
    <citation type="submission" date="2022-07" db="EMBL/GenBank/DDBJ databases">
        <title>Genome sequence of Terrisporobacter mayombei DSM6539.</title>
        <authorList>
            <person name="Boeer T."/>
            <person name="Bengelsdorf F.R."/>
            <person name="Daniel R."/>
            <person name="Poehlein A."/>
        </authorList>
    </citation>
    <scope>NUCLEOTIDE SEQUENCE [LARGE SCALE GENOMIC DNA]</scope>
    <source>
        <strain evidence="1 2">DSM 6539</strain>
    </source>
</reference>
<evidence type="ECO:0008006" key="3">
    <source>
        <dbReference type="Google" id="ProtNLM"/>
    </source>
</evidence>
<accession>A0ABY9Q0A8</accession>
<dbReference type="RefSeq" id="WP_228104853.1">
    <property type="nucleotide sequence ID" value="NZ_CP101637.1"/>
</dbReference>
<sequence length="110" mass="12645">MRRFKAKVTIEKEFVIEIDENIATEEELTNWESVFWNLDSEDTKIASYVSSYCELRATQGIDLEGFGIVLPIGETSHRGIHNNVICNHMRTIKADDDGYTDVYLQELKGE</sequence>
<evidence type="ECO:0000313" key="2">
    <source>
        <dbReference type="Proteomes" id="UP001235030"/>
    </source>
</evidence>
<dbReference type="Proteomes" id="UP001235030">
    <property type="component" value="Chromosome"/>
</dbReference>
<dbReference type="EMBL" id="CP101637">
    <property type="protein sequence ID" value="WMT80621.1"/>
    <property type="molecule type" value="Genomic_DNA"/>
</dbReference>
<keyword evidence="2" id="KW-1185">Reference proteome</keyword>
<proteinExistence type="predicted"/>
<organism evidence="1 2">
    <name type="scientific">Terrisporobacter mayombei</name>
    <dbReference type="NCBI Taxonomy" id="1541"/>
    <lineage>
        <taxon>Bacteria</taxon>
        <taxon>Bacillati</taxon>
        <taxon>Bacillota</taxon>
        <taxon>Clostridia</taxon>
        <taxon>Peptostreptococcales</taxon>
        <taxon>Peptostreptococcaceae</taxon>
        <taxon>Terrisporobacter</taxon>
    </lineage>
</organism>
<name>A0ABY9Q0A8_9FIRM</name>